<dbReference type="PROSITE" id="PS51257">
    <property type="entry name" value="PROKAR_LIPOPROTEIN"/>
    <property type="match status" value="1"/>
</dbReference>
<feature type="domain" description="CBM6" evidence="2">
    <location>
        <begin position="575"/>
        <end position="698"/>
    </location>
</feature>
<dbReference type="RefSeq" id="WP_161126008.1">
    <property type="nucleotide sequence ID" value="NZ_VYSB01000019.1"/>
</dbReference>
<evidence type="ECO:0000256" key="1">
    <source>
        <dbReference type="SAM" id="MobiDB-lite"/>
    </source>
</evidence>
<proteinExistence type="predicted"/>
<dbReference type="InterPro" id="IPR005084">
    <property type="entry name" value="CBM6"/>
</dbReference>
<evidence type="ECO:0000259" key="2">
    <source>
        <dbReference type="PROSITE" id="PS51175"/>
    </source>
</evidence>
<dbReference type="EMBL" id="VYSB01000019">
    <property type="protein sequence ID" value="MYZ53378.1"/>
    <property type="molecule type" value="Genomic_DNA"/>
</dbReference>
<name>A0A7C9MT12_9BURK</name>
<dbReference type="AlphaFoldDB" id="A0A7C9MT12"/>
<evidence type="ECO:0000313" key="3">
    <source>
        <dbReference type="EMBL" id="MYZ53378.1"/>
    </source>
</evidence>
<accession>A0A7C9MT12</accession>
<organism evidence="3 4">
    <name type="scientific">Malikia spinosa</name>
    <dbReference type="NCBI Taxonomy" id="86180"/>
    <lineage>
        <taxon>Bacteria</taxon>
        <taxon>Pseudomonadati</taxon>
        <taxon>Pseudomonadota</taxon>
        <taxon>Betaproteobacteria</taxon>
        <taxon>Burkholderiales</taxon>
        <taxon>Comamonadaceae</taxon>
        <taxon>Malikia</taxon>
    </lineage>
</organism>
<dbReference type="Gene3D" id="2.60.120.260">
    <property type="entry name" value="Galactose-binding domain-like"/>
    <property type="match status" value="1"/>
</dbReference>
<dbReference type="Proteomes" id="UP000481947">
    <property type="component" value="Unassembled WGS sequence"/>
</dbReference>
<protein>
    <recommendedName>
        <fullName evidence="2">CBM6 domain-containing protein</fullName>
    </recommendedName>
</protein>
<dbReference type="SUPFAM" id="SSF49785">
    <property type="entry name" value="Galactose-binding domain-like"/>
    <property type="match status" value="1"/>
</dbReference>
<comment type="caution">
    <text evidence="3">The sequence shown here is derived from an EMBL/GenBank/DDBJ whole genome shotgun (WGS) entry which is preliminary data.</text>
</comment>
<reference evidence="3 4" key="1">
    <citation type="submission" date="2019-09" db="EMBL/GenBank/DDBJ databases">
        <title>Identification of Malikia spinosa a prominent benzene-, toluene-, and ethylbenzene-degrading bacterium: enrichment, isolation and whole genome sequencing.</title>
        <authorList>
            <person name="Tancsics A."/>
            <person name="Revesz F."/>
            <person name="Kriszt B."/>
        </authorList>
    </citation>
    <scope>NUCLEOTIDE SEQUENCE [LARGE SCALE GENOMIC DNA]</scope>
    <source>
        <strain evidence="3 4">AB6</strain>
    </source>
</reference>
<dbReference type="PROSITE" id="PS51175">
    <property type="entry name" value="CBM6"/>
    <property type="match status" value="1"/>
</dbReference>
<gene>
    <name evidence="3" type="ORF">F5985_14880</name>
</gene>
<sequence>MSETYQKNGPRFGIIAASLLVATGLLACGGGGKQASNTTAEPAPSEIPTTDAENSAPTEIATGQAGADNPTAPAADGIRPVRELLGANPPPINDYSRTHVYADLVKQARSFGSASAPWDEKATLGDDGWPIGDFGIFLMSDQKEISGIAGTYTVSFDGQATVKLDGSPKTTIQNKRYDSSTNRTKLELVLAPGAGRLALSFTQTGAGIKNLQVIRPGYDASNPPLFTRTFIDHVQRFGTLRFMDWLRTNNNPVTSWDTRTDPQRVRTNTGKGVPWEHIVALANQTGQHVWINVPVSADDDYVRQLARLLKGQLNASSVIYIEYSNELWNGQFQQHSSNKALAAEEVKADLNSPLAYDGSQDPNQWMYRRIAKRGKEISDIFRSVFGNDSMMSRVRPVFSTQVVLPYVSEIGLNFIAAVYGPPSQYFYAMAGAPYFNLGSQQRVEGLSTDQVLQAMEQSVTDLPRSNQFEKNQALASWYGLRWLAYEGGTDTFGPGSLGAKKAANLDPRMQGICERYLSTWYQSGGQLFMWFNAGAGNWDTQYGAWELSTDLAIIDTPKIRCMDQTLAGPTPSLEGRNKAPGSFDAYAYAGNFPPYSKGSMDQVRYLQAGKFNDYLVQAAHAGSYQLILNAATASGGNRLDISVNGSRIANAFELSGTGWGAFTEQAPITLKLRAGFNTLRIATNNSNGGYDLQRLTLKP</sequence>
<dbReference type="InterPro" id="IPR008979">
    <property type="entry name" value="Galactose-bd-like_sf"/>
</dbReference>
<evidence type="ECO:0000313" key="4">
    <source>
        <dbReference type="Proteomes" id="UP000481947"/>
    </source>
</evidence>
<feature type="region of interest" description="Disordered" evidence="1">
    <location>
        <begin position="31"/>
        <end position="55"/>
    </location>
</feature>
<dbReference type="GO" id="GO:0030246">
    <property type="term" value="F:carbohydrate binding"/>
    <property type="evidence" value="ECO:0007669"/>
    <property type="project" value="InterPro"/>
</dbReference>